<keyword evidence="6 7" id="KW-0472">Membrane</keyword>
<keyword evidence="4 7" id="KW-0812">Transmembrane</keyword>
<evidence type="ECO:0000256" key="5">
    <source>
        <dbReference type="ARBA" id="ARBA00022989"/>
    </source>
</evidence>
<name>A0A2S7T1J9_9BACT</name>
<keyword evidence="3" id="KW-1003">Cell membrane</keyword>
<feature type="transmembrane region" description="Helical" evidence="7">
    <location>
        <begin position="12"/>
        <end position="29"/>
    </location>
</feature>
<feature type="transmembrane region" description="Helical" evidence="7">
    <location>
        <begin position="151"/>
        <end position="170"/>
    </location>
</feature>
<feature type="transmembrane region" description="Helical" evidence="7">
    <location>
        <begin position="124"/>
        <end position="145"/>
    </location>
</feature>
<evidence type="ECO:0000313" key="9">
    <source>
        <dbReference type="Proteomes" id="UP000239872"/>
    </source>
</evidence>
<feature type="transmembrane region" description="Helical" evidence="7">
    <location>
        <begin position="35"/>
        <end position="54"/>
    </location>
</feature>
<evidence type="ECO:0000256" key="2">
    <source>
        <dbReference type="ARBA" id="ARBA00007977"/>
    </source>
</evidence>
<evidence type="ECO:0000256" key="7">
    <source>
        <dbReference type="SAM" id="Phobius"/>
    </source>
</evidence>
<dbReference type="Proteomes" id="UP000239872">
    <property type="component" value="Unassembled WGS sequence"/>
</dbReference>
<dbReference type="OrthoDB" id="9811391at2"/>
<sequence>MKNTLITIPDQFRKVIFIILLGLCIVLPLDAVPGMPVYVSAPIALLLGLMVAIIIGHPYIKQNKKATTMLLQISVVLLGFHLDLEHAMKAGSKGFVFTITTIILTLVVGYFLGKWLKIDKKTSFLISNGTAICGGSAIAAVAPIVDANDQEISVSLGTVFILNSIALLIFPSIGHYLNMSAEQFGTWCAIAIHDTSSVVGAASNYKDTMGNEALTIATTIKLERALWIIPIALITAYFQKNTGKKLKLPYFIFYFIIAIVVSTYLPVYVPALNSKIDLRGPFAAHSETFFNYLYLIGKKGLVVTLFLIGSGLSLTTIRQVGFKPILQGVLLWILIGSVSLFVITHTLS</sequence>
<reference evidence="8 9" key="1">
    <citation type="submission" date="2018-01" db="EMBL/GenBank/DDBJ databases">
        <title>A novel member of the phylum Bacteroidetes isolated from glacier ice.</title>
        <authorList>
            <person name="Liu Q."/>
            <person name="Xin Y.-H."/>
        </authorList>
    </citation>
    <scope>NUCLEOTIDE SEQUENCE [LARGE SCALE GENOMIC DNA]</scope>
    <source>
        <strain evidence="8 9">RB1R16</strain>
    </source>
</reference>
<dbReference type="AlphaFoldDB" id="A0A2S7T1J9"/>
<organism evidence="8 9">
    <name type="scientific">Flavipsychrobacter stenotrophus</name>
    <dbReference type="NCBI Taxonomy" id="2077091"/>
    <lineage>
        <taxon>Bacteria</taxon>
        <taxon>Pseudomonadati</taxon>
        <taxon>Bacteroidota</taxon>
        <taxon>Chitinophagia</taxon>
        <taxon>Chitinophagales</taxon>
        <taxon>Chitinophagaceae</taxon>
        <taxon>Flavipsychrobacter</taxon>
    </lineage>
</organism>
<comment type="caution">
    <text evidence="8">The sequence shown here is derived from an EMBL/GenBank/DDBJ whole genome shotgun (WGS) entry which is preliminary data.</text>
</comment>
<dbReference type="PANTHER" id="PTHR30106:SF1">
    <property type="entry name" value="UPF0324 MEMBRANE PROTEIN FN0533"/>
    <property type="match status" value="1"/>
</dbReference>
<evidence type="ECO:0000256" key="1">
    <source>
        <dbReference type="ARBA" id="ARBA00004651"/>
    </source>
</evidence>
<evidence type="ECO:0000313" key="8">
    <source>
        <dbReference type="EMBL" id="PQJ12741.1"/>
    </source>
</evidence>
<evidence type="ECO:0000256" key="3">
    <source>
        <dbReference type="ARBA" id="ARBA00022475"/>
    </source>
</evidence>
<protein>
    <submittedName>
        <fullName evidence="8">Putative sulfate exporter family transporter</fullName>
    </submittedName>
</protein>
<dbReference type="EMBL" id="PPSL01000001">
    <property type="protein sequence ID" value="PQJ12741.1"/>
    <property type="molecule type" value="Genomic_DNA"/>
</dbReference>
<dbReference type="Pfam" id="PF03601">
    <property type="entry name" value="Cons_hypoth698"/>
    <property type="match status" value="1"/>
</dbReference>
<evidence type="ECO:0000256" key="6">
    <source>
        <dbReference type="ARBA" id="ARBA00023136"/>
    </source>
</evidence>
<gene>
    <name evidence="8" type="ORF">CJD36_003055</name>
</gene>
<keyword evidence="9" id="KW-1185">Reference proteome</keyword>
<feature type="transmembrane region" description="Helical" evidence="7">
    <location>
        <begin position="66"/>
        <end position="82"/>
    </location>
</feature>
<accession>A0A2S7T1J9</accession>
<dbReference type="GO" id="GO:0005886">
    <property type="term" value="C:plasma membrane"/>
    <property type="evidence" value="ECO:0007669"/>
    <property type="project" value="UniProtKB-SubCell"/>
</dbReference>
<comment type="subcellular location">
    <subcellularLocation>
        <location evidence="1">Cell membrane</location>
        <topology evidence="1">Multi-pass membrane protein</topology>
    </subcellularLocation>
</comment>
<dbReference type="PANTHER" id="PTHR30106">
    <property type="entry name" value="INNER MEMBRANE PROTEIN YEIH-RELATED"/>
    <property type="match status" value="1"/>
</dbReference>
<dbReference type="InterPro" id="IPR018383">
    <property type="entry name" value="UPF0324_pro"/>
</dbReference>
<proteinExistence type="inferred from homology"/>
<feature type="transmembrane region" description="Helical" evidence="7">
    <location>
        <begin position="289"/>
        <end position="308"/>
    </location>
</feature>
<comment type="similarity">
    <text evidence="2">Belongs to the UPF0324 family.</text>
</comment>
<feature type="transmembrane region" description="Helical" evidence="7">
    <location>
        <begin position="248"/>
        <end position="269"/>
    </location>
</feature>
<feature type="transmembrane region" description="Helical" evidence="7">
    <location>
        <begin position="94"/>
        <end position="112"/>
    </location>
</feature>
<dbReference type="RefSeq" id="WP_105037625.1">
    <property type="nucleotide sequence ID" value="NZ_PPSL01000001.1"/>
</dbReference>
<keyword evidence="5 7" id="KW-1133">Transmembrane helix</keyword>
<feature type="transmembrane region" description="Helical" evidence="7">
    <location>
        <begin position="329"/>
        <end position="347"/>
    </location>
</feature>
<evidence type="ECO:0000256" key="4">
    <source>
        <dbReference type="ARBA" id="ARBA00022692"/>
    </source>
</evidence>